<evidence type="ECO:0000256" key="6">
    <source>
        <dbReference type="ARBA" id="ARBA00022989"/>
    </source>
</evidence>
<keyword evidence="3" id="KW-0813">Transport</keyword>
<dbReference type="Gene3D" id="1.20.1530.20">
    <property type="match status" value="1"/>
</dbReference>
<dbReference type="InterPro" id="IPR004776">
    <property type="entry name" value="Mem_transp_PIN-like"/>
</dbReference>
<keyword evidence="6 8" id="KW-1133">Transmembrane helix</keyword>
<evidence type="ECO:0000256" key="5">
    <source>
        <dbReference type="ARBA" id="ARBA00022692"/>
    </source>
</evidence>
<reference evidence="9" key="1">
    <citation type="submission" date="2022-10" db="EMBL/GenBank/DDBJ databases">
        <authorList>
            <person name="Aires J."/>
            <person name="Mesa V."/>
        </authorList>
    </citation>
    <scope>NUCLEOTIDE SEQUENCE</scope>
    <source>
        <strain evidence="9">Clostridium neonatale JD116</strain>
    </source>
</reference>
<feature type="transmembrane region" description="Helical" evidence="8">
    <location>
        <begin position="226"/>
        <end position="245"/>
    </location>
</feature>
<dbReference type="GO" id="GO:0005886">
    <property type="term" value="C:plasma membrane"/>
    <property type="evidence" value="ECO:0007669"/>
    <property type="project" value="UniProtKB-SubCell"/>
</dbReference>
<name>A0AAD1YC12_9CLOT</name>
<feature type="transmembrane region" description="Helical" evidence="8">
    <location>
        <begin position="97"/>
        <end position="116"/>
    </location>
</feature>
<gene>
    <name evidence="9" type="ORF">CNEO2_120051</name>
</gene>
<feature type="transmembrane region" description="Helical" evidence="8">
    <location>
        <begin position="281"/>
        <end position="301"/>
    </location>
</feature>
<dbReference type="PANTHER" id="PTHR36838:SF1">
    <property type="entry name" value="SLR1864 PROTEIN"/>
    <property type="match status" value="1"/>
</dbReference>
<evidence type="ECO:0000256" key="8">
    <source>
        <dbReference type="SAM" id="Phobius"/>
    </source>
</evidence>
<feature type="transmembrane region" description="Helical" evidence="8">
    <location>
        <begin position="122"/>
        <end position="143"/>
    </location>
</feature>
<dbReference type="Proteomes" id="UP001189143">
    <property type="component" value="Unassembled WGS sequence"/>
</dbReference>
<evidence type="ECO:0000256" key="4">
    <source>
        <dbReference type="ARBA" id="ARBA00022475"/>
    </source>
</evidence>
<organism evidence="9 10">
    <name type="scientific">Clostridium neonatale</name>
    <dbReference type="NCBI Taxonomy" id="137838"/>
    <lineage>
        <taxon>Bacteria</taxon>
        <taxon>Bacillati</taxon>
        <taxon>Bacillota</taxon>
        <taxon>Clostridia</taxon>
        <taxon>Eubacteriales</taxon>
        <taxon>Clostridiaceae</taxon>
        <taxon>Clostridium</taxon>
    </lineage>
</organism>
<sequence>MEILGLLFEKLQIMFLFMLIGVILFQKNIITEAGSKSIANLLIYLTLPCTIINSFLTERTSDKLYNFLVSFLVSVLILSISIFISQKCFSKNPIGHFAAAFSNPGFFGIPLIVSALGTDSVFYIAPFIACLNILQWTYGVAVLKNEQVEINFIKIIKSPFSISFMIGLVLFLSQIPIPNTFETVINTSASLNTPIAMIVSGIYLAKVNITSMLTQIEFYKISIVRLLLIPAISLLLLCLVPNTLIDIKMSLFLAAACPVGTNVAMYAQLHGKNYIYAVQTVVLSTLLSMVTIPLWVLIIQYL</sequence>
<comment type="subcellular location">
    <subcellularLocation>
        <location evidence="1">Cell membrane</location>
        <topology evidence="1">Multi-pass membrane protein</topology>
    </subcellularLocation>
</comment>
<accession>A0AAD1YC12</accession>
<feature type="transmembrane region" description="Helical" evidence="8">
    <location>
        <begin position="37"/>
        <end position="55"/>
    </location>
</feature>
<evidence type="ECO:0000256" key="2">
    <source>
        <dbReference type="ARBA" id="ARBA00010145"/>
    </source>
</evidence>
<keyword evidence="4" id="KW-1003">Cell membrane</keyword>
<feature type="transmembrane region" description="Helical" evidence="8">
    <location>
        <begin position="6"/>
        <end position="25"/>
    </location>
</feature>
<evidence type="ECO:0000256" key="7">
    <source>
        <dbReference type="ARBA" id="ARBA00023136"/>
    </source>
</evidence>
<evidence type="ECO:0000256" key="3">
    <source>
        <dbReference type="ARBA" id="ARBA00022448"/>
    </source>
</evidence>
<feature type="transmembrane region" description="Helical" evidence="8">
    <location>
        <begin position="183"/>
        <end position="205"/>
    </location>
</feature>
<keyword evidence="5 8" id="KW-0812">Transmembrane</keyword>
<dbReference type="EMBL" id="CAMTCP010000033">
    <property type="protein sequence ID" value="CAI3541845.1"/>
    <property type="molecule type" value="Genomic_DNA"/>
</dbReference>
<feature type="transmembrane region" description="Helical" evidence="8">
    <location>
        <begin position="67"/>
        <end position="85"/>
    </location>
</feature>
<dbReference type="GO" id="GO:0055085">
    <property type="term" value="P:transmembrane transport"/>
    <property type="evidence" value="ECO:0007669"/>
    <property type="project" value="InterPro"/>
</dbReference>
<feature type="transmembrane region" description="Helical" evidence="8">
    <location>
        <begin position="155"/>
        <end position="177"/>
    </location>
</feature>
<comment type="caution">
    <text evidence="9">The sequence shown here is derived from an EMBL/GenBank/DDBJ whole genome shotgun (WGS) entry which is preliminary data.</text>
</comment>
<evidence type="ECO:0000256" key="1">
    <source>
        <dbReference type="ARBA" id="ARBA00004651"/>
    </source>
</evidence>
<evidence type="ECO:0000313" key="9">
    <source>
        <dbReference type="EMBL" id="CAI3541845.1"/>
    </source>
</evidence>
<dbReference type="PANTHER" id="PTHR36838">
    <property type="entry name" value="AUXIN EFFLUX CARRIER FAMILY PROTEIN"/>
    <property type="match status" value="1"/>
</dbReference>
<comment type="similarity">
    <text evidence="2">Belongs to the auxin efflux carrier (TC 2.A.69) family.</text>
</comment>
<dbReference type="Pfam" id="PF03547">
    <property type="entry name" value="Mem_trans"/>
    <property type="match status" value="1"/>
</dbReference>
<protein>
    <recommendedName>
        <fullName evidence="11">AEC family transporter</fullName>
    </recommendedName>
</protein>
<dbReference type="AlphaFoldDB" id="A0AAD1YC12"/>
<evidence type="ECO:0008006" key="11">
    <source>
        <dbReference type="Google" id="ProtNLM"/>
    </source>
</evidence>
<keyword evidence="7 8" id="KW-0472">Membrane</keyword>
<proteinExistence type="inferred from homology"/>
<dbReference type="RefSeq" id="WP_317050025.1">
    <property type="nucleotide sequence ID" value="NZ_CAMRXC010000273.1"/>
</dbReference>
<dbReference type="InterPro" id="IPR038770">
    <property type="entry name" value="Na+/solute_symporter_sf"/>
</dbReference>
<evidence type="ECO:0000313" key="10">
    <source>
        <dbReference type="Proteomes" id="UP001189143"/>
    </source>
</evidence>